<protein>
    <submittedName>
        <fullName evidence="6">Sushi, von Willebrand factor type A, EGF and pentraxin domain-containing protein 1</fullName>
    </submittedName>
</protein>
<dbReference type="PROSITE" id="PS50923">
    <property type="entry name" value="SUSHI"/>
    <property type="match status" value="2"/>
</dbReference>
<dbReference type="Proteomes" id="UP000050794">
    <property type="component" value="Unassembled WGS sequence"/>
</dbReference>
<keyword evidence="5" id="KW-1185">Reference proteome</keyword>
<accession>A0A183VGC1</accession>
<dbReference type="PANTHER" id="PTHR46130:SF3">
    <property type="entry name" value="CHROMOSOME UNDETERMINED SCAFFOLD_33, WHOLE GENOME SHOTGUN SEQUENCE"/>
    <property type="match status" value="1"/>
</dbReference>
<dbReference type="GO" id="GO:0005615">
    <property type="term" value="C:extracellular space"/>
    <property type="evidence" value="ECO:0007669"/>
    <property type="project" value="TreeGrafter"/>
</dbReference>
<dbReference type="Gene3D" id="2.10.70.10">
    <property type="entry name" value="Complement Module, domain 1"/>
    <property type="match status" value="2"/>
</dbReference>
<dbReference type="WBParaSite" id="TCNE_0001979501-mRNA-1">
    <property type="protein sequence ID" value="TCNE_0001979501-mRNA-1"/>
    <property type="gene ID" value="TCNE_0001979501"/>
</dbReference>
<evidence type="ECO:0000313" key="4">
    <source>
        <dbReference type="EMBL" id="VDM51112.1"/>
    </source>
</evidence>
<dbReference type="AlphaFoldDB" id="A0A183VGC1"/>
<dbReference type="InterPro" id="IPR035976">
    <property type="entry name" value="Sushi/SCR/CCP_sf"/>
</dbReference>
<proteinExistence type="predicted"/>
<sequence>ENRYFDPSSGECVVKECGTLRRGSCPPINIPHSKVSCEDATVCAVRCLAGYSLRDSLESASLVCVDGEWTGDTNVVCEPIRCGLPRIEHAIIHCPHGTRYNQRCTFTCKPTTVMIGSENEVVCGENGLWSLPEAFCQMICPHEDLLKHNISEETIVCKSTLPYATQQSHPVSTVCRMNCLRHYHVAQTSHTKLRLTCSEDGLWIGQSCHPITCPPPKVVYVGLYNCSNGFVIGSRCVFRCPDTPQVGPIINLTF</sequence>
<dbReference type="SUPFAM" id="SSF57535">
    <property type="entry name" value="Complement control module/SCR domain"/>
    <property type="match status" value="3"/>
</dbReference>
<dbReference type="Pfam" id="PF00084">
    <property type="entry name" value="Sushi"/>
    <property type="match status" value="1"/>
</dbReference>
<dbReference type="InterPro" id="IPR043543">
    <property type="entry name" value="PAPPA/PAPPA2"/>
</dbReference>
<reference evidence="6" key="1">
    <citation type="submission" date="2016-06" db="UniProtKB">
        <authorList>
            <consortium name="WormBaseParasite"/>
        </authorList>
    </citation>
    <scope>IDENTIFICATION</scope>
</reference>
<evidence type="ECO:0000313" key="5">
    <source>
        <dbReference type="Proteomes" id="UP000050794"/>
    </source>
</evidence>
<dbReference type="GO" id="GO:0006508">
    <property type="term" value="P:proteolysis"/>
    <property type="evidence" value="ECO:0007669"/>
    <property type="project" value="TreeGrafter"/>
</dbReference>
<evidence type="ECO:0000313" key="6">
    <source>
        <dbReference type="WBParaSite" id="TCNE_0001979501-mRNA-1"/>
    </source>
</evidence>
<gene>
    <name evidence="4" type="ORF">TCNE_LOCUS19791</name>
</gene>
<dbReference type="GO" id="GO:0007166">
    <property type="term" value="P:cell surface receptor signaling pathway"/>
    <property type="evidence" value="ECO:0007669"/>
    <property type="project" value="TreeGrafter"/>
</dbReference>
<feature type="domain" description="Sushi" evidence="3">
    <location>
        <begin position="23"/>
        <end position="79"/>
    </location>
</feature>
<evidence type="ECO:0000259" key="3">
    <source>
        <dbReference type="PROSITE" id="PS50923"/>
    </source>
</evidence>
<dbReference type="CDD" id="cd00033">
    <property type="entry name" value="CCP"/>
    <property type="match status" value="1"/>
</dbReference>
<keyword evidence="2" id="KW-0768">Sushi</keyword>
<name>A0A183VGC1_TOXCA</name>
<comment type="caution">
    <text evidence="2">Lacks conserved residue(s) required for the propagation of feature annotation.</text>
</comment>
<reference evidence="4 5" key="2">
    <citation type="submission" date="2018-11" db="EMBL/GenBank/DDBJ databases">
        <authorList>
            <consortium name="Pathogen Informatics"/>
        </authorList>
    </citation>
    <scope>NUCLEOTIDE SEQUENCE [LARGE SCALE GENOMIC DNA]</scope>
</reference>
<dbReference type="SMART" id="SM00032">
    <property type="entry name" value="CCP"/>
    <property type="match status" value="2"/>
</dbReference>
<evidence type="ECO:0000256" key="2">
    <source>
        <dbReference type="PROSITE-ProRule" id="PRU00302"/>
    </source>
</evidence>
<dbReference type="EMBL" id="UYWY01027504">
    <property type="protein sequence ID" value="VDM51112.1"/>
    <property type="molecule type" value="Genomic_DNA"/>
</dbReference>
<dbReference type="InterPro" id="IPR000436">
    <property type="entry name" value="Sushi_SCR_CCP_dom"/>
</dbReference>
<organism evidence="5 6">
    <name type="scientific">Toxocara canis</name>
    <name type="common">Canine roundworm</name>
    <dbReference type="NCBI Taxonomy" id="6265"/>
    <lineage>
        <taxon>Eukaryota</taxon>
        <taxon>Metazoa</taxon>
        <taxon>Ecdysozoa</taxon>
        <taxon>Nematoda</taxon>
        <taxon>Chromadorea</taxon>
        <taxon>Rhabditida</taxon>
        <taxon>Spirurina</taxon>
        <taxon>Ascaridomorpha</taxon>
        <taxon>Ascaridoidea</taxon>
        <taxon>Toxocaridae</taxon>
        <taxon>Toxocara</taxon>
    </lineage>
</organism>
<evidence type="ECO:0000256" key="1">
    <source>
        <dbReference type="ARBA" id="ARBA00023157"/>
    </source>
</evidence>
<feature type="domain" description="Sushi" evidence="3">
    <location>
        <begin position="80"/>
        <end position="138"/>
    </location>
</feature>
<keyword evidence="1" id="KW-1015">Disulfide bond</keyword>
<dbReference type="PANTHER" id="PTHR46130">
    <property type="entry name" value="LAMGL DOMAIN-CONTAINING PROTEIN"/>
    <property type="match status" value="1"/>
</dbReference>
<dbReference type="GO" id="GO:0004222">
    <property type="term" value="F:metalloendopeptidase activity"/>
    <property type="evidence" value="ECO:0007669"/>
    <property type="project" value="TreeGrafter"/>
</dbReference>